<dbReference type="Proteomes" id="UP000192790">
    <property type="component" value="Unassembled WGS sequence"/>
</dbReference>
<keyword evidence="5" id="KW-0560">Oxidoreductase</keyword>
<comment type="similarity">
    <text evidence="2">Belongs to the class-III pyridine nucleotide-disulfide oxidoreductase family.</text>
</comment>
<dbReference type="GO" id="GO:0016491">
    <property type="term" value="F:oxidoreductase activity"/>
    <property type="evidence" value="ECO:0007669"/>
    <property type="project" value="UniProtKB-KW"/>
</dbReference>
<keyword evidence="10" id="KW-1185">Reference proteome</keyword>
<evidence type="ECO:0000256" key="1">
    <source>
        <dbReference type="ARBA" id="ARBA00001974"/>
    </source>
</evidence>
<evidence type="ECO:0000256" key="3">
    <source>
        <dbReference type="ARBA" id="ARBA00022630"/>
    </source>
</evidence>
<gene>
    <name evidence="9" type="ORF">SAMN02745168_0135</name>
</gene>
<dbReference type="RefSeq" id="WP_242942864.1">
    <property type="nucleotide sequence ID" value="NZ_FWXW01000011.1"/>
</dbReference>
<dbReference type="InterPro" id="IPR016156">
    <property type="entry name" value="FAD/NAD-linked_Rdtase_dimer_sf"/>
</dbReference>
<keyword evidence="3" id="KW-0285">Flavoprotein</keyword>
<feature type="domain" description="Pyridine nucleotide-disulphide oxidoreductase dimerisation" evidence="7">
    <location>
        <begin position="325"/>
        <end position="426"/>
    </location>
</feature>
<dbReference type="EMBL" id="FWXW01000011">
    <property type="protein sequence ID" value="SMC86873.1"/>
    <property type="molecule type" value="Genomic_DNA"/>
</dbReference>
<dbReference type="Gene3D" id="3.50.50.60">
    <property type="entry name" value="FAD/NAD(P)-binding domain"/>
    <property type="match status" value="2"/>
</dbReference>
<evidence type="ECO:0000256" key="4">
    <source>
        <dbReference type="ARBA" id="ARBA00022827"/>
    </source>
</evidence>
<keyword evidence="6" id="KW-0676">Redox-active center</keyword>
<accession>A0A1W2CNT2</accession>
<dbReference type="PANTHER" id="PTHR43429:SF1">
    <property type="entry name" value="NAD(P)H SULFUR OXIDOREDUCTASE (COA-DEPENDENT)"/>
    <property type="match status" value="1"/>
</dbReference>
<dbReference type="PANTHER" id="PTHR43429">
    <property type="entry name" value="PYRIDINE NUCLEOTIDE-DISULFIDE OXIDOREDUCTASE DOMAIN-CONTAINING"/>
    <property type="match status" value="1"/>
</dbReference>
<keyword evidence="4" id="KW-0274">FAD</keyword>
<comment type="cofactor">
    <cofactor evidence="1">
        <name>FAD</name>
        <dbReference type="ChEBI" id="CHEBI:57692"/>
    </cofactor>
</comment>
<dbReference type="PRINTS" id="PR00368">
    <property type="entry name" value="FADPNR"/>
</dbReference>
<feature type="domain" description="FAD/NAD(P)-binding" evidence="8">
    <location>
        <begin position="4"/>
        <end position="301"/>
    </location>
</feature>
<evidence type="ECO:0000313" key="9">
    <source>
        <dbReference type="EMBL" id="SMC86873.1"/>
    </source>
</evidence>
<evidence type="ECO:0000259" key="8">
    <source>
        <dbReference type="Pfam" id="PF07992"/>
    </source>
</evidence>
<organism evidence="9 10">
    <name type="scientific">Papillibacter cinnamivorans DSM 12816</name>
    <dbReference type="NCBI Taxonomy" id="1122930"/>
    <lineage>
        <taxon>Bacteria</taxon>
        <taxon>Bacillati</taxon>
        <taxon>Bacillota</taxon>
        <taxon>Clostridia</taxon>
        <taxon>Eubacteriales</taxon>
        <taxon>Oscillospiraceae</taxon>
        <taxon>Papillibacter</taxon>
    </lineage>
</organism>
<dbReference type="InterPro" id="IPR050260">
    <property type="entry name" value="FAD-bd_OxRdtase"/>
</dbReference>
<evidence type="ECO:0000256" key="5">
    <source>
        <dbReference type="ARBA" id="ARBA00023002"/>
    </source>
</evidence>
<dbReference type="Pfam" id="PF02852">
    <property type="entry name" value="Pyr_redox_dim"/>
    <property type="match status" value="1"/>
</dbReference>
<protein>
    <submittedName>
        <fullName evidence="9">Pyruvate/2-oxoglutarate dehydrogenase complex, dihydrolipoamide dehydrogenase (E3) component</fullName>
    </submittedName>
</protein>
<dbReference type="InterPro" id="IPR036188">
    <property type="entry name" value="FAD/NAD-bd_sf"/>
</dbReference>
<evidence type="ECO:0000256" key="6">
    <source>
        <dbReference type="ARBA" id="ARBA00023284"/>
    </source>
</evidence>
<evidence type="ECO:0000313" key="10">
    <source>
        <dbReference type="Proteomes" id="UP000192790"/>
    </source>
</evidence>
<proteinExistence type="inferred from homology"/>
<reference evidence="9 10" key="1">
    <citation type="submission" date="2017-04" db="EMBL/GenBank/DDBJ databases">
        <authorList>
            <person name="Afonso C.L."/>
            <person name="Miller P.J."/>
            <person name="Scott M.A."/>
            <person name="Spackman E."/>
            <person name="Goraichik I."/>
            <person name="Dimitrov K.M."/>
            <person name="Suarez D.L."/>
            <person name="Swayne D.E."/>
        </authorList>
    </citation>
    <scope>NUCLEOTIDE SEQUENCE [LARGE SCALE GENOMIC DNA]</scope>
    <source>
        <strain evidence="9 10">DSM 12816</strain>
    </source>
</reference>
<sequence length="448" mass="47518">MKTDVLVIGGSAAGLVAATTAKSNHPDKKVTLVRKEEKVMIPCGIPYIFSTVGTSEKNILPDAGLNQLGVEIKFGEVTDVDTDKKIAKVKNGEEIEYDKLILGTGSRPVVPGWLKGTELANVFTIPKDKLYLDDTKEKLKNLKKIVIVGAGFIGVETADELQSNGHEVTIVEIMPRILGLAFDEEFAAAALEKLTARGVAVKTGMAIREILGDGKVAGVKLDGGETMEADAVILALGYAPNSDLAKKMGLEVNELGFVKADQYKRTSKKDHFVIGDCSEKRDFLTGKLSRIMLASAACAEARVAGLNLYSLSTVSTFRGTIGIYSTCVGDTAYGVAGLNEVSARNEGFDIVTGSFTGIDTHPGCMAYSQKQTVKLIVSKCGAILGGETMGGRSVGELTNVIGFAIQNKMTVNDLLVAQIGTHPMLTASPAGYPLIKAAEVVAKELRKK</sequence>
<dbReference type="SUPFAM" id="SSF51905">
    <property type="entry name" value="FAD/NAD(P)-binding domain"/>
    <property type="match status" value="1"/>
</dbReference>
<evidence type="ECO:0000256" key="2">
    <source>
        <dbReference type="ARBA" id="ARBA00009130"/>
    </source>
</evidence>
<dbReference type="InterPro" id="IPR023753">
    <property type="entry name" value="FAD/NAD-binding_dom"/>
</dbReference>
<keyword evidence="9" id="KW-0670">Pyruvate</keyword>
<dbReference type="Pfam" id="PF07992">
    <property type="entry name" value="Pyr_redox_2"/>
    <property type="match status" value="1"/>
</dbReference>
<dbReference type="InterPro" id="IPR004099">
    <property type="entry name" value="Pyr_nucl-diS_OxRdtase_dimer"/>
</dbReference>
<evidence type="ECO:0000259" key="7">
    <source>
        <dbReference type="Pfam" id="PF02852"/>
    </source>
</evidence>
<dbReference type="SUPFAM" id="SSF55424">
    <property type="entry name" value="FAD/NAD-linked reductases, dimerisation (C-terminal) domain"/>
    <property type="match status" value="1"/>
</dbReference>
<dbReference type="STRING" id="1122930.SAMN02745168_0135"/>
<dbReference type="PRINTS" id="PR00411">
    <property type="entry name" value="PNDRDTASEI"/>
</dbReference>
<dbReference type="AlphaFoldDB" id="A0A1W2CNT2"/>
<name>A0A1W2CNT2_9FIRM</name>